<reference evidence="2 3" key="1">
    <citation type="journal article" date="2018" name="Front. Microbiol.">
        <title>Hydrolytic Capabilities as a Key to Environmental Success: Chitinolytic and Cellulolytic Acidobacteria From Acidic Sub-arctic Soils and Boreal Peatlands.</title>
        <authorList>
            <person name="Belova S.E."/>
            <person name="Ravin N.V."/>
            <person name="Pankratov T.A."/>
            <person name="Rakitin A.L."/>
            <person name="Ivanova A.A."/>
            <person name="Beletsky A.V."/>
            <person name="Mardanov A.V."/>
            <person name="Sinninghe Damste J.S."/>
            <person name="Dedysh S.N."/>
        </authorList>
    </citation>
    <scope>NUCLEOTIDE SEQUENCE [LARGE SCALE GENOMIC DNA]</scope>
    <source>
        <strain evidence="2 3">SBC82</strain>
    </source>
</reference>
<sequence>MWHDVVRVSSQRGSGASNPSSDAELAASLATLWPHRWHESNWLKNVCCCGGLHNWKQLHLEELLPDREVRFCYWCSKVKLDGVIYEG</sequence>
<feature type="region of interest" description="Disordered" evidence="1">
    <location>
        <begin position="1"/>
        <end position="21"/>
    </location>
</feature>
<dbReference type="AlphaFoldDB" id="A0A2Z5FRU3"/>
<evidence type="ECO:0000313" key="2">
    <source>
        <dbReference type="EMBL" id="AXC09399.1"/>
    </source>
</evidence>
<protein>
    <submittedName>
        <fullName evidence="2">Uncharacterized protein</fullName>
    </submittedName>
</protein>
<proteinExistence type="predicted"/>
<organism evidence="2 3">
    <name type="scientific">Acidisarcina polymorpha</name>
    <dbReference type="NCBI Taxonomy" id="2211140"/>
    <lineage>
        <taxon>Bacteria</taxon>
        <taxon>Pseudomonadati</taxon>
        <taxon>Acidobacteriota</taxon>
        <taxon>Terriglobia</taxon>
        <taxon>Terriglobales</taxon>
        <taxon>Acidobacteriaceae</taxon>
        <taxon>Acidisarcina</taxon>
    </lineage>
</organism>
<gene>
    <name evidence="2" type="ORF">ACPOL_0012</name>
</gene>
<dbReference type="Proteomes" id="UP000253606">
    <property type="component" value="Chromosome"/>
</dbReference>
<keyword evidence="3" id="KW-1185">Reference proteome</keyword>
<evidence type="ECO:0000313" key="3">
    <source>
        <dbReference type="Proteomes" id="UP000253606"/>
    </source>
</evidence>
<evidence type="ECO:0000256" key="1">
    <source>
        <dbReference type="SAM" id="MobiDB-lite"/>
    </source>
</evidence>
<dbReference type="KEGG" id="abas:ACPOL_0012"/>
<dbReference type="EMBL" id="CP030840">
    <property type="protein sequence ID" value="AXC09399.1"/>
    <property type="molecule type" value="Genomic_DNA"/>
</dbReference>
<feature type="compositionally biased region" description="Polar residues" evidence="1">
    <location>
        <begin position="8"/>
        <end position="21"/>
    </location>
</feature>
<name>A0A2Z5FRU3_9BACT</name>
<accession>A0A2Z5FRU3</accession>